<dbReference type="Proteomes" id="UP001589758">
    <property type="component" value="Unassembled WGS sequence"/>
</dbReference>
<evidence type="ECO:0000313" key="3">
    <source>
        <dbReference type="Proteomes" id="UP001589758"/>
    </source>
</evidence>
<keyword evidence="1" id="KW-0812">Transmembrane</keyword>
<feature type="transmembrane region" description="Helical" evidence="1">
    <location>
        <begin position="20"/>
        <end position="43"/>
    </location>
</feature>
<feature type="transmembrane region" description="Helical" evidence="1">
    <location>
        <begin position="132"/>
        <end position="152"/>
    </location>
</feature>
<protein>
    <submittedName>
        <fullName evidence="2">DUF975 family protein</fullName>
    </submittedName>
</protein>
<dbReference type="InterPro" id="IPR010380">
    <property type="entry name" value="DUF975"/>
</dbReference>
<evidence type="ECO:0000313" key="2">
    <source>
        <dbReference type="EMBL" id="MFC0179914.1"/>
    </source>
</evidence>
<comment type="caution">
    <text evidence="2">The sequence shown here is derived from an EMBL/GenBank/DDBJ whole genome shotgun (WGS) entry which is preliminary data.</text>
</comment>
<keyword evidence="1" id="KW-1133">Transmembrane helix</keyword>
<evidence type="ECO:0000256" key="1">
    <source>
        <dbReference type="SAM" id="Phobius"/>
    </source>
</evidence>
<dbReference type="PANTHER" id="PTHR40076:SF1">
    <property type="entry name" value="MEMBRANE PROTEIN"/>
    <property type="match status" value="1"/>
</dbReference>
<dbReference type="PANTHER" id="PTHR40076">
    <property type="entry name" value="MEMBRANE PROTEIN-RELATED"/>
    <property type="match status" value="1"/>
</dbReference>
<organism evidence="2 3">
    <name type="scientific">Thorsellia kenyensis</name>
    <dbReference type="NCBI Taxonomy" id="1549888"/>
    <lineage>
        <taxon>Bacteria</taxon>
        <taxon>Pseudomonadati</taxon>
        <taxon>Pseudomonadota</taxon>
        <taxon>Gammaproteobacteria</taxon>
        <taxon>Enterobacterales</taxon>
        <taxon>Thorselliaceae</taxon>
        <taxon>Thorsellia</taxon>
    </lineage>
</organism>
<feature type="transmembrane region" description="Helical" evidence="1">
    <location>
        <begin position="188"/>
        <end position="208"/>
    </location>
</feature>
<reference evidence="2 3" key="1">
    <citation type="submission" date="2024-09" db="EMBL/GenBank/DDBJ databases">
        <authorList>
            <person name="Sun Q."/>
            <person name="Mori K."/>
        </authorList>
    </citation>
    <scope>NUCLEOTIDE SEQUENCE [LARGE SCALE GENOMIC DNA]</scope>
    <source>
        <strain evidence="2 3">CCM 8545</strain>
    </source>
</reference>
<feature type="transmembrane region" description="Helical" evidence="1">
    <location>
        <begin position="74"/>
        <end position="99"/>
    </location>
</feature>
<dbReference type="Pfam" id="PF06161">
    <property type="entry name" value="DUF975"/>
    <property type="match status" value="1"/>
</dbReference>
<name>A0ABV6CAB7_9GAMM</name>
<dbReference type="RefSeq" id="WP_385877024.1">
    <property type="nucleotide sequence ID" value="NZ_JBHLXE010000084.1"/>
</dbReference>
<feature type="transmembrane region" description="Helical" evidence="1">
    <location>
        <begin position="220"/>
        <end position="245"/>
    </location>
</feature>
<dbReference type="EMBL" id="JBHLXE010000084">
    <property type="protein sequence ID" value="MFC0179914.1"/>
    <property type="molecule type" value="Genomic_DNA"/>
</dbReference>
<keyword evidence="1" id="KW-0472">Membrane</keyword>
<gene>
    <name evidence="2" type="ORF">ACFFIT_07410</name>
</gene>
<keyword evidence="3" id="KW-1185">Reference proteome</keyword>
<accession>A0ABV6CAB7</accession>
<proteinExistence type="predicted"/>
<sequence length="281" mass="33274">MNKTLKKQALDALNEKWSFLFLCSLLARIITFGLPIIIIYHFFDLNLVSMLINSDLENNEHSISIEMKYSFYEYIWTITKLMLTFAFCIVLLSPFWTCYKWLLLDTVRNNRVTFADLFIQVKKNYFRLVRFYFLYWFYILCWSCLFIIPGYIKMHSYALAPFLLRDNKQISANEAISKSRELMDGKKVNLLSLAVSFFGWYLLMRILIKLNNMHLFPMLMPSILLAIIVTCFLVFCATSLFYLYFFAVIAKYYDEIINSTDINSSPLNKNKLPDIQNNIII</sequence>